<protein>
    <recommendedName>
        <fullName evidence="3">DUF1997 domain-containing protein</fullName>
    </recommendedName>
</protein>
<reference evidence="2" key="1">
    <citation type="submission" date="2016-10" db="EMBL/GenBank/DDBJ databases">
        <authorList>
            <person name="Varghese N."/>
            <person name="Submissions S."/>
        </authorList>
    </citation>
    <scope>NUCLEOTIDE SEQUENCE [LARGE SCALE GENOMIC DNA]</scope>
    <source>
        <strain evidence="2">ATCC 35263</strain>
    </source>
</reference>
<dbReference type="EMBL" id="FNWJ01000001">
    <property type="protein sequence ID" value="SEH10385.1"/>
    <property type="molecule type" value="Genomic_DNA"/>
</dbReference>
<dbReference type="RefSeq" id="WP_093115465.1">
    <property type="nucleotide sequence ID" value="NZ_FNWJ01000001.1"/>
</dbReference>
<dbReference type="OrthoDB" id="5242755at2"/>
<organism evidence="1 2">
    <name type="scientific">Thermoleophilum album</name>
    <dbReference type="NCBI Taxonomy" id="29539"/>
    <lineage>
        <taxon>Bacteria</taxon>
        <taxon>Bacillati</taxon>
        <taxon>Actinomycetota</taxon>
        <taxon>Thermoleophilia</taxon>
        <taxon>Thermoleophilales</taxon>
        <taxon>Thermoleophilaceae</taxon>
        <taxon>Thermoleophilum</taxon>
    </lineage>
</organism>
<evidence type="ECO:0000313" key="1">
    <source>
        <dbReference type="EMBL" id="SEH10385.1"/>
    </source>
</evidence>
<keyword evidence="2" id="KW-1185">Reference proteome</keyword>
<name>A0A1H6FKN1_THEAL</name>
<evidence type="ECO:0000313" key="2">
    <source>
        <dbReference type="Proteomes" id="UP000222056"/>
    </source>
</evidence>
<proteinExistence type="predicted"/>
<gene>
    <name evidence="1" type="ORF">SAMN02745716_0234</name>
</gene>
<accession>A0A1H6FKN1</accession>
<evidence type="ECO:0008006" key="3">
    <source>
        <dbReference type="Google" id="ProtNLM"/>
    </source>
</evidence>
<dbReference type="AlphaFoldDB" id="A0A1H6FKN1"/>
<dbReference type="Proteomes" id="UP000222056">
    <property type="component" value="Unassembled WGS sequence"/>
</dbReference>
<sequence length="232" mass="26699">MQRENASVALPKVRVKLAPAPEEPLLAGEPVTTEQRAEVELPAEELERLWNPASLERLARSYWVFLERASCRLLRVRYGNDERSVTLLGRLRLLRFHAPEYDFGPDYGSVTWRIRDGLLVARAGREQGFLRLTVRRLDDPQRANGRARLLVSSRVDSFVPRLALPRRRPRWLRRLGLAIYRATQMRIHLLVTHGFLRSLARAELPESVVGRFARAGLDLGERTTRPDELPAR</sequence>